<dbReference type="EMBL" id="FRFD01000012">
    <property type="protein sequence ID" value="SHO53108.1"/>
    <property type="molecule type" value="Genomic_DNA"/>
</dbReference>
<sequence length="207" mass="22734">MKVLLINGSPNIHGCTYTALEEVEKVLNEEQISTEIFHIGNKPIRGCMDCGVCSKFPGKCAYDDDTVNKALELAAEADGFIFGAPVHYASASGAMTSFLDRFFYSGDGFSYKPGAAVVSCRRAGSTASLDQLNKYFTIAGMPVVSSTYWNMVHGNTPEEVRQDLEGMQVMRTLGRNMAWMLKCLEAGKKSGVSLPVQEERIFTNFIR</sequence>
<keyword evidence="5" id="KW-1185">Reference proteome</keyword>
<dbReference type="Pfam" id="PF03358">
    <property type="entry name" value="FMN_red"/>
    <property type="match status" value="1"/>
</dbReference>
<evidence type="ECO:0000259" key="3">
    <source>
        <dbReference type="Pfam" id="PF03358"/>
    </source>
</evidence>
<evidence type="ECO:0000313" key="4">
    <source>
        <dbReference type="EMBL" id="SHO53108.1"/>
    </source>
</evidence>
<evidence type="ECO:0000256" key="1">
    <source>
        <dbReference type="ARBA" id="ARBA00022630"/>
    </source>
</evidence>
<name>A0A1M7YKL7_9FIRM</name>
<keyword evidence="2" id="KW-0288">FMN</keyword>
<dbReference type="AlphaFoldDB" id="A0A1M7YKL7"/>
<feature type="domain" description="NADPH-dependent FMN reductase-like" evidence="3">
    <location>
        <begin position="1"/>
        <end position="154"/>
    </location>
</feature>
<keyword evidence="1" id="KW-0285">Flavoprotein</keyword>
<dbReference type="InterPro" id="IPR005025">
    <property type="entry name" value="FMN_Rdtase-like_dom"/>
</dbReference>
<dbReference type="PANTHER" id="PTHR43278">
    <property type="entry name" value="NAD(P)H-DEPENDENT FMN-CONTAINING OXIDOREDUCTASE YWQN-RELATED"/>
    <property type="match status" value="1"/>
</dbReference>
<dbReference type="STRING" id="1121345.SAMN02745217_03966"/>
<protein>
    <submittedName>
        <fullName evidence="4">Multimeric flavodoxin WrbA</fullName>
    </submittedName>
</protein>
<accession>A0A1M7YKL7</accession>
<dbReference type="GO" id="GO:0016491">
    <property type="term" value="F:oxidoreductase activity"/>
    <property type="evidence" value="ECO:0007669"/>
    <property type="project" value="InterPro"/>
</dbReference>
<dbReference type="RefSeq" id="WP_073590593.1">
    <property type="nucleotide sequence ID" value="NZ_FRFD01000012.1"/>
</dbReference>
<dbReference type="OrthoDB" id="9790975at2"/>
<proteinExistence type="predicted"/>
<reference evidence="4 5" key="1">
    <citation type="submission" date="2016-12" db="EMBL/GenBank/DDBJ databases">
        <authorList>
            <person name="Song W.-J."/>
            <person name="Kurnit D.M."/>
        </authorList>
    </citation>
    <scope>NUCLEOTIDE SEQUENCE [LARGE SCALE GENOMIC DNA]</scope>
    <source>
        <strain evidence="4 5">DSM 12503</strain>
    </source>
</reference>
<dbReference type="Proteomes" id="UP000184612">
    <property type="component" value="Unassembled WGS sequence"/>
</dbReference>
<dbReference type="Gene3D" id="3.40.50.360">
    <property type="match status" value="1"/>
</dbReference>
<dbReference type="SUPFAM" id="SSF52218">
    <property type="entry name" value="Flavoproteins"/>
    <property type="match status" value="1"/>
</dbReference>
<dbReference type="InterPro" id="IPR029039">
    <property type="entry name" value="Flavoprotein-like_sf"/>
</dbReference>
<dbReference type="PANTHER" id="PTHR43278:SF4">
    <property type="entry name" value="NAD(P)H-DEPENDENT FMN-CONTAINING OXIDOREDUCTASE YWQN-RELATED"/>
    <property type="match status" value="1"/>
</dbReference>
<evidence type="ECO:0000313" key="5">
    <source>
        <dbReference type="Proteomes" id="UP000184612"/>
    </source>
</evidence>
<evidence type="ECO:0000256" key="2">
    <source>
        <dbReference type="ARBA" id="ARBA00022643"/>
    </source>
</evidence>
<dbReference type="InterPro" id="IPR051796">
    <property type="entry name" value="ISF_SsuE-like"/>
</dbReference>
<organism evidence="4 5">
    <name type="scientific">Anaerocolumna xylanovorans DSM 12503</name>
    <dbReference type="NCBI Taxonomy" id="1121345"/>
    <lineage>
        <taxon>Bacteria</taxon>
        <taxon>Bacillati</taxon>
        <taxon>Bacillota</taxon>
        <taxon>Clostridia</taxon>
        <taxon>Lachnospirales</taxon>
        <taxon>Lachnospiraceae</taxon>
        <taxon>Anaerocolumna</taxon>
    </lineage>
</organism>
<gene>
    <name evidence="4" type="ORF">SAMN02745217_03966</name>
</gene>